<comment type="caution">
    <text evidence="1">The sequence shown here is derived from an EMBL/GenBank/DDBJ whole genome shotgun (WGS) entry which is preliminary data.</text>
</comment>
<sequence length="392" mass="44387">MAISFLPDAILHYILETAVNAYPRTALSLVVVCRPIQLWMNELIYRDVLLRTERSSRAFLRLVNYSHSSRLAFLATTVKSIFFHSDIENSCILPILSACPGVESLTYWPSKPPPQMAHRTSRPWNATNPYLDSNRYRGTSHFAADPRRASPVHAIDMRSPNFISPRRLSLVLYENHALCIFRPILNIPFFSQVTHLSILNHWQDWTSWGGGEVTPENMPLLTHLKLDLVVGPIPRLEQSPSRANWLEVVTGVSPPSSDVEQDDGASGEEVTNEWKRKMNRVAYAVGVILSNHKDLQVCVLILRSEKNPSQAASLISREVSAMLRYPYAPVQGREATNGGNLKEVGFDHRLVFAWEKEPFRYSYAHAPHEELVWKSAQAVMKAQEHLSSEANL</sequence>
<proteinExistence type="predicted"/>
<protein>
    <submittedName>
        <fullName evidence="1">Uncharacterized protein</fullName>
    </submittedName>
</protein>
<dbReference type="Proteomes" id="UP000521872">
    <property type="component" value="Unassembled WGS sequence"/>
</dbReference>
<dbReference type="EMBL" id="JAACJL010000002">
    <property type="protein sequence ID" value="KAF4622492.1"/>
    <property type="molecule type" value="Genomic_DNA"/>
</dbReference>
<name>A0A8H4R693_9AGAR</name>
<keyword evidence="2" id="KW-1185">Reference proteome</keyword>
<organism evidence="1 2">
    <name type="scientific">Agrocybe pediades</name>
    <dbReference type="NCBI Taxonomy" id="84607"/>
    <lineage>
        <taxon>Eukaryota</taxon>
        <taxon>Fungi</taxon>
        <taxon>Dikarya</taxon>
        <taxon>Basidiomycota</taxon>
        <taxon>Agaricomycotina</taxon>
        <taxon>Agaricomycetes</taxon>
        <taxon>Agaricomycetidae</taxon>
        <taxon>Agaricales</taxon>
        <taxon>Agaricineae</taxon>
        <taxon>Strophariaceae</taxon>
        <taxon>Agrocybe</taxon>
    </lineage>
</organism>
<evidence type="ECO:0000313" key="1">
    <source>
        <dbReference type="EMBL" id="KAF4622492.1"/>
    </source>
</evidence>
<evidence type="ECO:0000313" key="2">
    <source>
        <dbReference type="Proteomes" id="UP000521872"/>
    </source>
</evidence>
<accession>A0A8H4R693</accession>
<dbReference type="AlphaFoldDB" id="A0A8H4R693"/>
<reference evidence="1 2" key="1">
    <citation type="submission" date="2019-12" db="EMBL/GenBank/DDBJ databases">
        <authorList>
            <person name="Floudas D."/>
            <person name="Bentzer J."/>
            <person name="Ahren D."/>
            <person name="Johansson T."/>
            <person name="Persson P."/>
            <person name="Tunlid A."/>
        </authorList>
    </citation>
    <scope>NUCLEOTIDE SEQUENCE [LARGE SCALE GENOMIC DNA]</scope>
    <source>
        <strain evidence="1 2">CBS 102.39</strain>
    </source>
</reference>
<gene>
    <name evidence="1" type="ORF">D9613_009080</name>
</gene>